<dbReference type="Proteomes" id="UP001186974">
    <property type="component" value="Unassembled WGS sequence"/>
</dbReference>
<organism evidence="1 2">
    <name type="scientific">Coniosporium uncinatum</name>
    <dbReference type="NCBI Taxonomy" id="93489"/>
    <lineage>
        <taxon>Eukaryota</taxon>
        <taxon>Fungi</taxon>
        <taxon>Dikarya</taxon>
        <taxon>Ascomycota</taxon>
        <taxon>Pezizomycotina</taxon>
        <taxon>Dothideomycetes</taxon>
        <taxon>Dothideomycetes incertae sedis</taxon>
        <taxon>Coniosporium</taxon>
    </lineage>
</organism>
<evidence type="ECO:0000313" key="2">
    <source>
        <dbReference type="Proteomes" id="UP001186974"/>
    </source>
</evidence>
<proteinExistence type="predicted"/>
<gene>
    <name evidence="1" type="ORF">LTS18_011247</name>
</gene>
<accession>A0ACC3DWS4</accession>
<evidence type="ECO:0000313" key="1">
    <source>
        <dbReference type="EMBL" id="KAK3080987.1"/>
    </source>
</evidence>
<name>A0ACC3DWS4_9PEZI</name>
<sequence>MSSKTTALVKSLDHLVITARSVPQTVSWYTRHLGMSHEVFKSEDSGDRHALKFGDQKINLHQSGKEFEPKAQHVRPGSQDLCFVTDTPVQRVLEGFRGEGVEVLEGGKVVERTGARGKLRSVYVRDPDGNLIEVSNYVD</sequence>
<keyword evidence="2" id="KW-1185">Reference proteome</keyword>
<comment type="caution">
    <text evidence="1">The sequence shown here is derived from an EMBL/GenBank/DDBJ whole genome shotgun (WGS) entry which is preliminary data.</text>
</comment>
<reference evidence="1" key="1">
    <citation type="submission" date="2024-09" db="EMBL/GenBank/DDBJ databases">
        <title>Black Yeasts Isolated from many extreme environments.</title>
        <authorList>
            <person name="Coleine C."/>
            <person name="Stajich J.E."/>
            <person name="Selbmann L."/>
        </authorList>
    </citation>
    <scope>NUCLEOTIDE SEQUENCE</scope>
    <source>
        <strain evidence="1">CCFEE 5737</strain>
    </source>
</reference>
<protein>
    <submittedName>
        <fullName evidence="1">Uncharacterized protein</fullName>
    </submittedName>
</protein>
<dbReference type="EMBL" id="JAWDJW010000323">
    <property type="protein sequence ID" value="KAK3080987.1"/>
    <property type="molecule type" value="Genomic_DNA"/>
</dbReference>